<dbReference type="HOGENOM" id="CLU_731331_0_0_5"/>
<accession>A0A0A7PJ45</accession>
<proteinExistence type="predicted"/>
<dbReference type="EMBL" id="CP009122">
    <property type="protein sequence ID" value="AJA09213.1"/>
    <property type="molecule type" value="Genomic_DNA"/>
</dbReference>
<gene>
    <name evidence="3" type="ORF">SKP52_11580</name>
</gene>
<dbReference type="PANTHER" id="PTHR45947:SF3">
    <property type="entry name" value="SULFOQUINOVOSYL TRANSFERASE SQD2"/>
    <property type="match status" value="1"/>
</dbReference>
<dbReference type="RefSeq" id="WP_039574847.1">
    <property type="nucleotide sequence ID" value="NZ_CP009122.1"/>
</dbReference>
<dbReference type="STRING" id="1515612.SKP52_11580"/>
<dbReference type="KEGG" id="sphk:SKP52_11580"/>
<dbReference type="Gene3D" id="3.40.50.2000">
    <property type="entry name" value="Glycogen Phosphorylase B"/>
    <property type="match status" value="2"/>
</dbReference>
<dbReference type="InterPro" id="IPR028098">
    <property type="entry name" value="Glyco_trans_4-like_N"/>
</dbReference>
<dbReference type="GO" id="GO:0016757">
    <property type="term" value="F:glycosyltransferase activity"/>
    <property type="evidence" value="ECO:0007669"/>
    <property type="project" value="InterPro"/>
</dbReference>
<protein>
    <submittedName>
        <fullName evidence="3">Glycosyl transferase, group 1</fullName>
    </submittedName>
</protein>
<dbReference type="InterPro" id="IPR001296">
    <property type="entry name" value="Glyco_trans_1"/>
</dbReference>
<dbReference type="PANTHER" id="PTHR45947">
    <property type="entry name" value="SULFOQUINOVOSYL TRANSFERASE SQD2"/>
    <property type="match status" value="1"/>
</dbReference>
<dbReference type="Pfam" id="PF13439">
    <property type="entry name" value="Glyco_transf_4"/>
    <property type="match status" value="1"/>
</dbReference>
<evidence type="ECO:0000259" key="2">
    <source>
        <dbReference type="Pfam" id="PF13439"/>
    </source>
</evidence>
<feature type="domain" description="Glycosyl transferase family 1" evidence="1">
    <location>
        <begin position="181"/>
        <end position="324"/>
    </location>
</feature>
<dbReference type="Pfam" id="PF00534">
    <property type="entry name" value="Glycos_transf_1"/>
    <property type="match status" value="1"/>
</dbReference>
<name>A0A0A7PJ45_9SPHN</name>
<dbReference type="SUPFAM" id="SSF53756">
    <property type="entry name" value="UDP-Glycosyltransferase/glycogen phosphorylase"/>
    <property type="match status" value="1"/>
</dbReference>
<dbReference type="AlphaFoldDB" id="A0A0A7PJ45"/>
<dbReference type="CDD" id="cd03801">
    <property type="entry name" value="GT4_PimA-like"/>
    <property type="match status" value="1"/>
</dbReference>
<organism evidence="3 4">
    <name type="scientific">Sphingopyxis fribergensis</name>
    <dbReference type="NCBI Taxonomy" id="1515612"/>
    <lineage>
        <taxon>Bacteria</taxon>
        <taxon>Pseudomonadati</taxon>
        <taxon>Pseudomonadota</taxon>
        <taxon>Alphaproteobacteria</taxon>
        <taxon>Sphingomonadales</taxon>
        <taxon>Sphingomonadaceae</taxon>
        <taxon>Sphingopyxis</taxon>
    </lineage>
</organism>
<evidence type="ECO:0000259" key="1">
    <source>
        <dbReference type="Pfam" id="PF00534"/>
    </source>
</evidence>
<dbReference type="OrthoDB" id="258796at2"/>
<keyword evidence="4" id="KW-1185">Reference proteome</keyword>
<reference evidence="3 4" key="1">
    <citation type="journal article" date="2015" name="Int. J. Syst. Evol. Microbiol.">
        <title>Description of Sphingopyxis fribergensis sp. nov. - a soil bacterium with the ability to degrade styrene and phenylacetic acid.</title>
        <authorList>
            <person name="Oelschlagel M."/>
            <person name="Ruckert C."/>
            <person name="Kalinowski J."/>
            <person name="Schmidt G."/>
            <person name="Schlomann M."/>
            <person name="Tischler D."/>
        </authorList>
    </citation>
    <scope>NUCLEOTIDE SEQUENCE [LARGE SCALE GENOMIC DNA]</scope>
    <source>
        <strain evidence="3 4">Kp5.2</strain>
    </source>
</reference>
<evidence type="ECO:0000313" key="3">
    <source>
        <dbReference type="EMBL" id="AJA09213.1"/>
    </source>
</evidence>
<feature type="domain" description="Glycosyltransferase subfamily 4-like N-terminal" evidence="2">
    <location>
        <begin position="16"/>
        <end position="174"/>
    </location>
</feature>
<evidence type="ECO:0000313" key="4">
    <source>
        <dbReference type="Proteomes" id="UP000030907"/>
    </source>
</evidence>
<keyword evidence="3" id="KW-0808">Transferase</keyword>
<dbReference type="Proteomes" id="UP000030907">
    <property type="component" value="Chromosome"/>
</dbReference>
<sequence length="364" mass="40340">MKLLFALPGFHSYDRGAEVALLSVADALARDGESVTVMGSGEDRPDTAYRFRHVPSIRRETFESFPHFPPFRSETAWEDASFAPGLLGAYRPGDYDAAITCSFPFTHWALRRPAARKPLQIFVTQNGDWPAYASNSEYRSFGCDGLVCTNPDYLERNRAKWNCALIPNGVDLERFYPGAAERARFGFPEDRPIILMVSAFIATKRVLEGIRAVAQLDDAFLVVAGDGPLRDEGQALADVLLPGRFKRISLKATEMPALYRSVDAFLHLSLLESFGNVFIEAWASGLPVIGHDSDRLRWILGAGAEYLCDTENQAALVAMVQKGLARGAARSGRPEGIERFSWPTIAGQYRDFIARLLAERASVR</sequence>
<dbReference type="InterPro" id="IPR050194">
    <property type="entry name" value="Glycosyltransferase_grp1"/>
</dbReference>